<dbReference type="InterPro" id="IPR003489">
    <property type="entry name" value="RHF/RaiA"/>
</dbReference>
<dbReference type="PANTHER" id="PTHR33231:SF1">
    <property type="entry name" value="30S RIBOSOMAL PROTEIN"/>
    <property type="match status" value="1"/>
</dbReference>
<dbReference type="InterPro" id="IPR036567">
    <property type="entry name" value="RHF-like"/>
</dbReference>
<keyword evidence="7" id="KW-1185">Reference proteome</keyword>
<evidence type="ECO:0000256" key="1">
    <source>
        <dbReference type="ARBA" id="ARBA00022845"/>
    </source>
</evidence>
<comment type="similarity">
    <text evidence="4">Belongs to the HPF/YfiA ribosome-associated protein family. Long HPF subfamily.</text>
</comment>
<dbReference type="Pfam" id="PF16321">
    <property type="entry name" value="Ribosom_S30AE_C"/>
    <property type="match status" value="1"/>
</dbReference>
<dbReference type="AlphaFoldDB" id="A0A7W6BR85"/>
<evidence type="ECO:0000256" key="4">
    <source>
        <dbReference type="HAMAP-Rule" id="MF_00839"/>
    </source>
</evidence>
<comment type="caution">
    <text evidence="6">The sequence shown here is derived from an EMBL/GenBank/DDBJ whole genome shotgun (WGS) entry which is preliminary data.</text>
</comment>
<feature type="domain" description="Sigma 54 modulation/S30EA ribosomal protein C-terminal" evidence="5">
    <location>
        <begin position="134"/>
        <end position="188"/>
    </location>
</feature>
<dbReference type="NCBIfam" id="TIGR00741">
    <property type="entry name" value="yfiA"/>
    <property type="match status" value="1"/>
</dbReference>
<comment type="function">
    <text evidence="4">Required for dimerization of active 70S ribosomes into 100S ribosomes in stationary phase; 100S ribosomes are translationally inactive and sometimes present during exponential growth.</text>
</comment>
<dbReference type="Pfam" id="PF02482">
    <property type="entry name" value="Ribosomal_S30AE"/>
    <property type="match status" value="1"/>
</dbReference>
<dbReference type="CDD" id="cd00552">
    <property type="entry name" value="RaiA"/>
    <property type="match status" value="1"/>
</dbReference>
<dbReference type="InterPro" id="IPR034694">
    <property type="entry name" value="HPF_long/plastid"/>
</dbReference>
<dbReference type="InterPro" id="IPR050574">
    <property type="entry name" value="HPF/YfiA_ribosome-assoc"/>
</dbReference>
<gene>
    <name evidence="4" type="primary">hpf</name>
    <name evidence="6" type="ORF">GGR43_003037</name>
</gene>
<reference evidence="6 7" key="1">
    <citation type="submission" date="2020-08" db="EMBL/GenBank/DDBJ databases">
        <title>Genomic Encyclopedia of Type Strains, Phase IV (KMG-IV): sequencing the most valuable type-strain genomes for metagenomic binning, comparative biology and taxonomic classification.</title>
        <authorList>
            <person name="Goeker M."/>
        </authorList>
    </citation>
    <scope>NUCLEOTIDE SEQUENCE [LARGE SCALE GENOMIC DNA]</scope>
    <source>
        <strain evidence="6 7">DSM 26189</strain>
    </source>
</reference>
<evidence type="ECO:0000313" key="6">
    <source>
        <dbReference type="EMBL" id="MBB3927308.1"/>
    </source>
</evidence>
<dbReference type="InterPro" id="IPR032528">
    <property type="entry name" value="Ribosom_S30AE_C"/>
</dbReference>
<comment type="subunit">
    <text evidence="2">Associates exclusively with 100S ribosomes, which are dimers of 70S ribosomes.</text>
</comment>
<accession>A0A7W6BR85</accession>
<dbReference type="Gene3D" id="3.30.505.50">
    <property type="entry name" value="Sigma 54 modulation/S30EA ribosomal protein, C-terminal domain"/>
    <property type="match status" value="1"/>
</dbReference>
<name>A0A7W6BR85_9SPHN</name>
<protein>
    <recommendedName>
        <fullName evidence="3 4">Ribosome hibernation promoting factor</fullName>
        <shortName evidence="4">HPF</shortName>
    </recommendedName>
</protein>
<dbReference type="SUPFAM" id="SSF69754">
    <property type="entry name" value="Ribosome binding protein Y (YfiA homologue)"/>
    <property type="match status" value="1"/>
</dbReference>
<evidence type="ECO:0000256" key="3">
    <source>
        <dbReference type="ARBA" id="ARBA00041148"/>
    </source>
</evidence>
<dbReference type="GO" id="GO:0022627">
    <property type="term" value="C:cytosolic small ribosomal subunit"/>
    <property type="evidence" value="ECO:0007669"/>
    <property type="project" value="TreeGrafter"/>
</dbReference>
<dbReference type="RefSeq" id="WP_188072811.1">
    <property type="nucleotide sequence ID" value="NZ_BSPS01000015.1"/>
</dbReference>
<evidence type="ECO:0000256" key="2">
    <source>
        <dbReference type="ARBA" id="ARBA00038695"/>
    </source>
</evidence>
<comment type="subcellular location">
    <subcellularLocation>
        <location evidence="4">Cytoplasm</location>
    </subcellularLocation>
</comment>
<evidence type="ECO:0000259" key="5">
    <source>
        <dbReference type="Pfam" id="PF16321"/>
    </source>
</evidence>
<dbReference type="GO" id="GO:0043024">
    <property type="term" value="F:ribosomal small subunit binding"/>
    <property type="evidence" value="ECO:0007669"/>
    <property type="project" value="TreeGrafter"/>
</dbReference>
<dbReference type="EMBL" id="JACIDT010000011">
    <property type="protein sequence ID" value="MBB3927308.1"/>
    <property type="molecule type" value="Genomic_DNA"/>
</dbReference>
<evidence type="ECO:0000313" key="7">
    <source>
        <dbReference type="Proteomes" id="UP000571950"/>
    </source>
</evidence>
<keyword evidence="1 4" id="KW-0810">Translation regulation</keyword>
<keyword evidence="4" id="KW-0963">Cytoplasm</keyword>
<dbReference type="Gene3D" id="3.30.160.100">
    <property type="entry name" value="Ribosome hibernation promotion factor-like"/>
    <property type="match status" value="1"/>
</dbReference>
<sequence length="193" mass="21320">MDIRISGHQVDTGDALKEHVTTRLDAIADKYFSRTLSANVTFRPAPHGAFHCDIVYHVMSGLILKGAGEAQDAHVCFDVAAGRIEKQLRRYMRRLKSRQLQTAAAEAARDPENGLDNAAYTIFASTPEEEEPAEAPVIIAETRVDIPEASVSDAVMMLDLRNTNALLFVNAGTSTYNMVYRRQDGSIGWVEPR</sequence>
<proteinExistence type="inferred from homology"/>
<dbReference type="PANTHER" id="PTHR33231">
    <property type="entry name" value="30S RIBOSOMAL PROTEIN"/>
    <property type="match status" value="1"/>
</dbReference>
<organism evidence="6 7">
    <name type="scientific">Sphingobium jiangsuense</name>
    <dbReference type="NCBI Taxonomy" id="870476"/>
    <lineage>
        <taxon>Bacteria</taxon>
        <taxon>Pseudomonadati</taxon>
        <taxon>Pseudomonadota</taxon>
        <taxon>Alphaproteobacteria</taxon>
        <taxon>Sphingomonadales</taxon>
        <taxon>Sphingomonadaceae</taxon>
        <taxon>Sphingobium</taxon>
    </lineage>
</organism>
<comment type="subunit">
    <text evidence="4">Interacts with 100S ribosomes.</text>
</comment>
<dbReference type="InterPro" id="IPR038416">
    <property type="entry name" value="Ribosom_S30AE_C_sf"/>
</dbReference>
<dbReference type="HAMAP" id="MF_00839">
    <property type="entry name" value="HPF"/>
    <property type="match status" value="1"/>
</dbReference>
<dbReference type="GO" id="GO:0045900">
    <property type="term" value="P:negative regulation of translational elongation"/>
    <property type="evidence" value="ECO:0007669"/>
    <property type="project" value="TreeGrafter"/>
</dbReference>
<dbReference type="Proteomes" id="UP000571950">
    <property type="component" value="Unassembled WGS sequence"/>
</dbReference>